<evidence type="ECO:0000313" key="3">
    <source>
        <dbReference type="Proteomes" id="UP000076798"/>
    </source>
</evidence>
<accession>A0A166FN10</accession>
<proteinExistence type="predicted"/>
<dbReference type="Proteomes" id="UP000076798">
    <property type="component" value="Unassembled WGS sequence"/>
</dbReference>
<dbReference type="AlphaFoldDB" id="A0A166FN10"/>
<protein>
    <submittedName>
        <fullName evidence="2">Uncharacterized protein</fullName>
    </submittedName>
</protein>
<evidence type="ECO:0000313" key="2">
    <source>
        <dbReference type="EMBL" id="KZT40829.1"/>
    </source>
</evidence>
<gene>
    <name evidence="2" type="ORF">SISSUDRAFT_1059883</name>
</gene>
<keyword evidence="3" id="KW-1185">Reference proteome</keyword>
<feature type="region of interest" description="Disordered" evidence="1">
    <location>
        <begin position="1"/>
        <end position="28"/>
    </location>
</feature>
<dbReference type="EMBL" id="KV428027">
    <property type="protein sequence ID" value="KZT40829.1"/>
    <property type="molecule type" value="Genomic_DNA"/>
</dbReference>
<feature type="compositionally biased region" description="Polar residues" evidence="1">
    <location>
        <begin position="1"/>
        <end position="13"/>
    </location>
</feature>
<evidence type="ECO:0000256" key="1">
    <source>
        <dbReference type="SAM" id="MobiDB-lite"/>
    </source>
</evidence>
<sequence length="369" mass="40213">MALTVSSQDSQHQLGHPGALTSSNLGSERRPLRGGFGARLVRIYLPAANEIGEEEIVRHREESQVDEPVPSYVNQRGVTGSLVLFRPINEEFGGHGIAARGVDRPGIDRTTVRLEEAANESLILSTEADMGRNNILPTYEAAIVGQRRSQVNRSAEPHNINMMTVEYVGNNIGQDNSAQFNRHAPNMIDGTHLVLARFRDFATLDFASPLEVLLDIVANIPCVAEVATQPSYREIVLKISGISHGIKISAENGRAVTVHDVLGGLCHFIRSMLDGTNPAHMGGMIQRTRVDRHMLHENGRALRGRRAQTAQVMNTRAVYNALTRVTDIDLGGWTRLGGFTKIIGVCNGWHVSLDKVGGISGSAIQLQSL</sequence>
<organism evidence="2 3">
    <name type="scientific">Sistotremastrum suecicum HHB10207 ss-3</name>
    <dbReference type="NCBI Taxonomy" id="1314776"/>
    <lineage>
        <taxon>Eukaryota</taxon>
        <taxon>Fungi</taxon>
        <taxon>Dikarya</taxon>
        <taxon>Basidiomycota</taxon>
        <taxon>Agaricomycotina</taxon>
        <taxon>Agaricomycetes</taxon>
        <taxon>Sistotremastrales</taxon>
        <taxon>Sistotremastraceae</taxon>
        <taxon>Sistotremastrum</taxon>
    </lineage>
</organism>
<reference evidence="2 3" key="1">
    <citation type="journal article" date="2016" name="Mol. Biol. Evol.">
        <title>Comparative Genomics of Early-Diverging Mushroom-Forming Fungi Provides Insights into the Origins of Lignocellulose Decay Capabilities.</title>
        <authorList>
            <person name="Nagy L.G."/>
            <person name="Riley R."/>
            <person name="Tritt A."/>
            <person name="Adam C."/>
            <person name="Daum C."/>
            <person name="Floudas D."/>
            <person name="Sun H."/>
            <person name="Yadav J.S."/>
            <person name="Pangilinan J."/>
            <person name="Larsson K.H."/>
            <person name="Matsuura K."/>
            <person name="Barry K."/>
            <person name="Labutti K."/>
            <person name="Kuo R."/>
            <person name="Ohm R.A."/>
            <person name="Bhattacharya S.S."/>
            <person name="Shirouzu T."/>
            <person name="Yoshinaga Y."/>
            <person name="Martin F.M."/>
            <person name="Grigoriev I.V."/>
            <person name="Hibbett D.S."/>
        </authorList>
    </citation>
    <scope>NUCLEOTIDE SEQUENCE [LARGE SCALE GENOMIC DNA]</scope>
    <source>
        <strain evidence="2 3">HHB10207 ss-3</strain>
    </source>
</reference>
<name>A0A166FN10_9AGAM</name>